<accession>A0AB36SZV2</accession>
<dbReference type="Pfam" id="PF14275">
    <property type="entry name" value="DUF4362"/>
    <property type="match status" value="1"/>
</dbReference>
<dbReference type="EMBL" id="NUAP01000038">
    <property type="protein sequence ID" value="PEN86099.1"/>
    <property type="molecule type" value="Genomic_DNA"/>
</dbReference>
<organism evidence="1 2">
    <name type="scientific">Bacillus toyonensis</name>
    <dbReference type="NCBI Taxonomy" id="155322"/>
    <lineage>
        <taxon>Bacteria</taxon>
        <taxon>Bacillati</taxon>
        <taxon>Bacillota</taxon>
        <taxon>Bacilli</taxon>
        <taxon>Bacillales</taxon>
        <taxon>Bacillaceae</taxon>
        <taxon>Bacillus</taxon>
        <taxon>Bacillus cereus group</taxon>
    </lineage>
</organism>
<dbReference type="PROSITE" id="PS51257">
    <property type="entry name" value="PROKAR_LIPOPROTEIN"/>
    <property type="match status" value="1"/>
</dbReference>
<dbReference type="AlphaFoldDB" id="A0AB36SZV2"/>
<proteinExistence type="predicted"/>
<evidence type="ECO:0000313" key="1">
    <source>
        <dbReference type="EMBL" id="PEN86099.1"/>
    </source>
</evidence>
<name>A0AB36SZV2_9BACI</name>
<gene>
    <name evidence="1" type="ORF">CN551_22180</name>
</gene>
<protein>
    <submittedName>
        <fullName evidence="1">DUF4362 domain-containing protein</fullName>
    </submittedName>
</protein>
<comment type="caution">
    <text evidence="1">The sequence shown here is derived from an EMBL/GenBank/DDBJ whole genome shotgun (WGS) entry which is preliminary data.</text>
</comment>
<dbReference type="InterPro" id="IPR025372">
    <property type="entry name" value="DUF4362"/>
</dbReference>
<evidence type="ECO:0000313" key="2">
    <source>
        <dbReference type="Proteomes" id="UP000220078"/>
    </source>
</evidence>
<dbReference type="Proteomes" id="UP000220078">
    <property type="component" value="Unassembled WGS sequence"/>
</dbReference>
<sequence>MKKNFLFFVVLSIFLISGCSKDSNLVDEKKDVILKHEKIVNLSEFKSFVENLKNEKSDKIKIVSYTDEGDPIVKNLNYDGKEIRYTIDNSKDKFSSKNNKEQKTVCKKLNKRQENSQVVYYLDECSQKDIDNTLLNIPMEG</sequence>
<reference evidence="1 2" key="1">
    <citation type="submission" date="2017-09" db="EMBL/GenBank/DDBJ databases">
        <title>Large-scale bioinformatics analysis of Bacillus genomes uncovers conserved roles of natural products in bacterial physiology.</title>
        <authorList>
            <consortium name="Agbiome Team Llc"/>
            <person name="Bleich R.M."/>
            <person name="Kirk G.J."/>
            <person name="Santa Maria K.C."/>
            <person name="Allen S.E."/>
            <person name="Farag S."/>
            <person name="Shank E.A."/>
            <person name="Bowers A."/>
        </authorList>
    </citation>
    <scope>NUCLEOTIDE SEQUENCE [LARGE SCALE GENOMIC DNA]</scope>
    <source>
        <strain evidence="1 2">AFS027629</strain>
    </source>
</reference>
<dbReference type="RefSeq" id="WP_000739237.1">
    <property type="nucleotide sequence ID" value="NZ_JBEUTG010000053.1"/>
</dbReference>